<dbReference type="EMBL" id="CP000393">
    <property type="protein sequence ID" value="ABG49852.1"/>
    <property type="molecule type" value="Genomic_DNA"/>
</dbReference>
<dbReference type="CDD" id="cd00200">
    <property type="entry name" value="WD40"/>
    <property type="match status" value="1"/>
</dbReference>
<feature type="repeat" description="WD" evidence="3">
    <location>
        <begin position="343"/>
        <end position="384"/>
    </location>
</feature>
<dbReference type="AlphaFoldDB" id="Q119H2"/>
<feature type="repeat" description="WD" evidence="3">
    <location>
        <begin position="245"/>
        <end position="276"/>
    </location>
</feature>
<dbReference type="SMART" id="SM00320">
    <property type="entry name" value="WD40"/>
    <property type="match status" value="7"/>
</dbReference>
<dbReference type="InterPro" id="IPR015943">
    <property type="entry name" value="WD40/YVTN_repeat-like_dom_sf"/>
</dbReference>
<dbReference type="PROSITE" id="PS00678">
    <property type="entry name" value="WD_REPEATS_1"/>
    <property type="match status" value="3"/>
</dbReference>
<dbReference type="PROSITE" id="PS50294">
    <property type="entry name" value="WD_REPEATS_REGION"/>
    <property type="match status" value="4"/>
</dbReference>
<evidence type="ECO:0000256" key="3">
    <source>
        <dbReference type="PROSITE-ProRule" id="PRU00221"/>
    </source>
</evidence>
<dbReference type="InterPro" id="IPR019775">
    <property type="entry name" value="WD40_repeat_CS"/>
</dbReference>
<feature type="repeat" description="WD" evidence="3">
    <location>
        <begin position="301"/>
        <end position="342"/>
    </location>
</feature>
<dbReference type="RefSeq" id="WP_011610248.1">
    <property type="nucleotide sequence ID" value="NC_008312.1"/>
</dbReference>
<protein>
    <submittedName>
        <fullName evidence="4">WD-40 repeat</fullName>
    </submittedName>
</protein>
<dbReference type="PANTHER" id="PTHR44129">
    <property type="entry name" value="WD REPEAT-CONTAINING PROTEIN POP1"/>
    <property type="match status" value="1"/>
</dbReference>
<dbReference type="STRING" id="203124.Tery_0384"/>
<proteinExistence type="predicted"/>
<accession>Q119H2</accession>
<dbReference type="SUPFAM" id="SSF50978">
    <property type="entry name" value="WD40 repeat-like"/>
    <property type="match status" value="1"/>
</dbReference>
<evidence type="ECO:0000256" key="2">
    <source>
        <dbReference type="ARBA" id="ARBA00022737"/>
    </source>
</evidence>
<dbReference type="OrthoDB" id="422888at2"/>
<reference evidence="4" key="1">
    <citation type="submission" date="2006-06" db="EMBL/GenBank/DDBJ databases">
        <title>Complete sequence of Trichodesmium erythraeum IMS101.</title>
        <authorList>
            <consortium name="US DOE Joint Genome Institute"/>
            <person name="Copeland A."/>
            <person name="Lucas S."/>
            <person name="Lapidus A."/>
            <person name="Barry K."/>
            <person name="Detter J.C."/>
            <person name="Glavina del Rio T."/>
            <person name="Hammon N."/>
            <person name="Israni S."/>
            <person name="Dalin E."/>
            <person name="Tice H."/>
            <person name="Pitluck S."/>
            <person name="Kiss H."/>
            <person name="Munk A.C."/>
            <person name="Brettin T."/>
            <person name="Bruce D."/>
            <person name="Han C."/>
            <person name="Tapia R."/>
            <person name="Gilna P."/>
            <person name="Schmutz J."/>
            <person name="Larimer F."/>
            <person name="Land M."/>
            <person name="Hauser L."/>
            <person name="Kyrpides N."/>
            <person name="Kim E."/>
            <person name="Richardson P."/>
        </authorList>
    </citation>
    <scope>NUCLEOTIDE SEQUENCE [LARGE SCALE GENOMIC DNA]</scope>
    <source>
        <strain evidence="4">IMS101</strain>
    </source>
</reference>
<dbReference type="PROSITE" id="PS50082">
    <property type="entry name" value="WD_REPEATS_2"/>
    <property type="match status" value="5"/>
</dbReference>
<dbReference type="PRINTS" id="PR00320">
    <property type="entry name" value="GPROTEINBRPT"/>
</dbReference>
<dbReference type="KEGG" id="ter:Tery_0384"/>
<feature type="repeat" description="WD" evidence="3">
    <location>
        <begin position="155"/>
        <end position="195"/>
    </location>
</feature>
<feature type="repeat" description="WD" evidence="3">
    <location>
        <begin position="113"/>
        <end position="154"/>
    </location>
</feature>
<keyword evidence="2" id="KW-0677">Repeat</keyword>
<dbReference type="Gene3D" id="2.130.10.10">
    <property type="entry name" value="YVTN repeat-like/Quinoprotein amine dehydrogenase"/>
    <property type="match status" value="2"/>
</dbReference>
<dbReference type="HOGENOM" id="CLU_648814_0_0_3"/>
<evidence type="ECO:0000313" key="4">
    <source>
        <dbReference type="EMBL" id="ABG49852.1"/>
    </source>
</evidence>
<dbReference type="InterPro" id="IPR001680">
    <property type="entry name" value="WD40_rpt"/>
</dbReference>
<dbReference type="InterPro" id="IPR050349">
    <property type="entry name" value="WD_LIS1/nudF_dynein_reg"/>
</dbReference>
<dbReference type="Pfam" id="PF00400">
    <property type="entry name" value="WD40"/>
    <property type="match status" value="5"/>
</dbReference>
<dbReference type="InterPro" id="IPR036322">
    <property type="entry name" value="WD40_repeat_dom_sf"/>
</dbReference>
<organism evidence="4">
    <name type="scientific">Trichodesmium erythraeum (strain IMS101)</name>
    <dbReference type="NCBI Taxonomy" id="203124"/>
    <lineage>
        <taxon>Bacteria</taxon>
        <taxon>Bacillati</taxon>
        <taxon>Cyanobacteriota</taxon>
        <taxon>Cyanophyceae</taxon>
        <taxon>Oscillatoriophycideae</taxon>
        <taxon>Oscillatoriales</taxon>
        <taxon>Microcoleaceae</taxon>
        <taxon>Trichodesmium</taxon>
    </lineage>
</organism>
<sequence length="423" mass="47782">MGWPRSLQLSEQGLEIIKNNIARIKKNNPSWNDLDWLEKATNHIDNKARVTSVSTLKRFKSKKPIEVKGYIALCQAIDIDWRKVTDWKSLGIDQYEFVSNPWENTLLENEYTLTGHANSVGSIALSPNGNTLASGSYDGEIKIWDLQKRKVKCSLKAHEKDVSCLVFSSEEELISGSYDEKIKIWNLQTQEVKWTLHQKELGSNPYAIESMSLSPNGEYLFINSYESEQIKVWSLPKEIKQVGCLSKHKDGVMCLAMSPNGGMLVSGGKDGKVYSWGVPSKDNQPHQYYEDWISFPESESLEQHSDWVTSLAISPNNEVVASGGKDGEIYLWNLNSGTFIKKLEKHSKAVLSLAFSPDSQTLASASYSQTIKIHNWRESNVIQTLETYPNYTQCLVFSQHSQRLLSSNSQGNICTWKPSSINQ</sequence>
<keyword evidence="1 3" id="KW-0853">WD repeat</keyword>
<dbReference type="InterPro" id="IPR020472">
    <property type="entry name" value="WD40_PAC1"/>
</dbReference>
<name>Q119H2_TRIEI</name>
<gene>
    <name evidence="4" type="ordered locus">Tery_0384</name>
</gene>
<evidence type="ECO:0000256" key="1">
    <source>
        <dbReference type="ARBA" id="ARBA00022574"/>
    </source>
</evidence>
<dbReference type="eggNOG" id="COG2319">
    <property type="taxonomic scope" value="Bacteria"/>
</dbReference>